<keyword evidence="3" id="KW-1185">Reference proteome</keyword>
<sequence>MRGGAAMEGAATLATLLELTVVSPQPSARQTHGRHQVSLPLASALPAPIDTRRGEARRGEARERAERGEAVVTWVCKENGRGLGDF</sequence>
<accession>A0A5B7GEI1</accession>
<dbReference type="Proteomes" id="UP000324222">
    <property type="component" value="Unassembled WGS sequence"/>
</dbReference>
<feature type="region of interest" description="Disordered" evidence="1">
    <location>
        <begin position="25"/>
        <end position="68"/>
    </location>
</feature>
<name>A0A5B7GEI1_PORTR</name>
<protein>
    <submittedName>
        <fullName evidence="2">Uncharacterized protein</fullName>
    </submittedName>
</protein>
<evidence type="ECO:0000313" key="3">
    <source>
        <dbReference type="Proteomes" id="UP000324222"/>
    </source>
</evidence>
<dbReference type="EMBL" id="VSRR010014732">
    <property type="protein sequence ID" value="MPC57372.1"/>
    <property type="molecule type" value="Genomic_DNA"/>
</dbReference>
<evidence type="ECO:0000256" key="1">
    <source>
        <dbReference type="SAM" id="MobiDB-lite"/>
    </source>
</evidence>
<feature type="compositionally biased region" description="Basic and acidic residues" evidence="1">
    <location>
        <begin position="50"/>
        <end position="68"/>
    </location>
</feature>
<comment type="caution">
    <text evidence="2">The sequence shown here is derived from an EMBL/GenBank/DDBJ whole genome shotgun (WGS) entry which is preliminary data.</text>
</comment>
<proteinExistence type="predicted"/>
<gene>
    <name evidence="2" type="ORF">E2C01_051351</name>
</gene>
<reference evidence="2 3" key="1">
    <citation type="submission" date="2019-05" db="EMBL/GenBank/DDBJ databases">
        <title>Another draft genome of Portunus trituberculatus and its Hox gene families provides insights of decapod evolution.</title>
        <authorList>
            <person name="Jeong J.-H."/>
            <person name="Song I."/>
            <person name="Kim S."/>
            <person name="Choi T."/>
            <person name="Kim D."/>
            <person name="Ryu S."/>
            <person name="Kim W."/>
        </authorList>
    </citation>
    <scope>NUCLEOTIDE SEQUENCE [LARGE SCALE GENOMIC DNA]</scope>
    <source>
        <tissue evidence="2">Muscle</tissue>
    </source>
</reference>
<dbReference type="AlphaFoldDB" id="A0A5B7GEI1"/>
<evidence type="ECO:0000313" key="2">
    <source>
        <dbReference type="EMBL" id="MPC57372.1"/>
    </source>
</evidence>
<organism evidence="2 3">
    <name type="scientific">Portunus trituberculatus</name>
    <name type="common">Swimming crab</name>
    <name type="synonym">Neptunus trituberculatus</name>
    <dbReference type="NCBI Taxonomy" id="210409"/>
    <lineage>
        <taxon>Eukaryota</taxon>
        <taxon>Metazoa</taxon>
        <taxon>Ecdysozoa</taxon>
        <taxon>Arthropoda</taxon>
        <taxon>Crustacea</taxon>
        <taxon>Multicrustacea</taxon>
        <taxon>Malacostraca</taxon>
        <taxon>Eumalacostraca</taxon>
        <taxon>Eucarida</taxon>
        <taxon>Decapoda</taxon>
        <taxon>Pleocyemata</taxon>
        <taxon>Brachyura</taxon>
        <taxon>Eubrachyura</taxon>
        <taxon>Portunoidea</taxon>
        <taxon>Portunidae</taxon>
        <taxon>Portuninae</taxon>
        <taxon>Portunus</taxon>
    </lineage>
</organism>